<protein>
    <recommendedName>
        <fullName evidence="1">Zinc-ribbon 15 domain-containing protein</fullName>
    </recommendedName>
</protein>
<gene>
    <name evidence="2" type="ORF">FF011L_52850</name>
</gene>
<dbReference type="KEGG" id="rml:FF011L_52850"/>
<dbReference type="Proteomes" id="UP000320672">
    <property type="component" value="Chromosome"/>
</dbReference>
<sequence>MIVVGTMNLTRTAEKGDFVCPECRTWQNYRIRSRRPYLTIYFLPVVPVGGAQRVLQCLQCSQFWDERVLQRPDSHAAPNLPSEGEEESVFREQLMQAAVHLAIAEGEISEQMIASLLQIASERLGILLDRESLGEYCSIAFQNKIGIRNYLLSVDHTWSESQFRMAIQTLFLVASVEAGVSATEQEVLQSLKERGVISDEQFQQDIESLVN</sequence>
<dbReference type="Pfam" id="PF17032">
    <property type="entry name" value="Zn_ribbon_15"/>
    <property type="match status" value="1"/>
</dbReference>
<proteinExistence type="predicted"/>
<feature type="domain" description="Zinc-ribbon 15" evidence="1">
    <location>
        <begin position="19"/>
        <end position="65"/>
    </location>
</feature>
<dbReference type="InterPro" id="IPR029024">
    <property type="entry name" value="TerB-like"/>
</dbReference>
<dbReference type="EMBL" id="CP036262">
    <property type="protein sequence ID" value="QDS96474.1"/>
    <property type="molecule type" value="Genomic_DNA"/>
</dbReference>
<keyword evidence="3" id="KW-1185">Reference proteome</keyword>
<dbReference type="InterPro" id="IPR031493">
    <property type="entry name" value="Zinc_ribbon_15"/>
</dbReference>
<dbReference type="SUPFAM" id="SSF158682">
    <property type="entry name" value="TerB-like"/>
    <property type="match status" value="1"/>
</dbReference>
<dbReference type="AlphaFoldDB" id="A0A517MNM4"/>
<evidence type="ECO:0000259" key="1">
    <source>
        <dbReference type="Pfam" id="PF17032"/>
    </source>
</evidence>
<evidence type="ECO:0000313" key="2">
    <source>
        <dbReference type="EMBL" id="QDS96474.1"/>
    </source>
</evidence>
<evidence type="ECO:0000313" key="3">
    <source>
        <dbReference type="Proteomes" id="UP000320672"/>
    </source>
</evidence>
<reference evidence="2 3" key="1">
    <citation type="submission" date="2019-02" db="EMBL/GenBank/DDBJ databases">
        <title>Deep-cultivation of Planctomycetes and their phenomic and genomic characterization uncovers novel biology.</title>
        <authorList>
            <person name="Wiegand S."/>
            <person name="Jogler M."/>
            <person name="Boedeker C."/>
            <person name="Pinto D."/>
            <person name="Vollmers J."/>
            <person name="Rivas-Marin E."/>
            <person name="Kohn T."/>
            <person name="Peeters S.H."/>
            <person name="Heuer A."/>
            <person name="Rast P."/>
            <person name="Oberbeckmann S."/>
            <person name="Bunk B."/>
            <person name="Jeske O."/>
            <person name="Meyerdierks A."/>
            <person name="Storesund J.E."/>
            <person name="Kallscheuer N."/>
            <person name="Luecker S."/>
            <person name="Lage O.M."/>
            <person name="Pohl T."/>
            <person name="Merkel B.J."/>
            <person name="Hornburger P."/>
            <person name="Mueller R.-W."/>
            <person name="Bruemmer F."/>
            <person name="Labrenz M."/>
            <person name="Spormann A.M."/>
            <person name="Op den Camp H."/>
            <person name="Overmann J."/>
            <person name="Amann R."/>
            <person name="Jetten M.S.M."/>
            <person name="Mascher T."/>
            <person name="Medema M.H."/>
            <person name="Devos D.P."/>
            <person name="Kaster A.-K."/>
            <person name="Ovreas L."/>
            <person name="Rohde M."/>
            <person name="Galperin M.Y."/>
            <person name="Jogler C."/>
        </authorList>
    </citation>
    <scope>NUCLEOTIDE SEQUENCE [LARGE SCALE GENOMIC DNA]</scope>
    <source>
        <strain evidence="2 3">FF011L</strain>
    </source>
</reference>
<name>A0A517MNM4_9BACT</name>
<accession>A0A517MNM4</accession>
<organism evidence="2 3">
    <name type="scientific">Roseimaritima multifibrata</name>
    <dbReference type="NCBI Taxonomy" id="1930274"/>
    <lineage>
        <taxon>Bacteria</taxon>
        <taxon>Pseudomonadati</taxon>
        <taxon>Planctomycetota</taxon>
        <taxon>Planctomycetia</taxon>
        <taxon>Pirellulales</taxon>
        <taxon>Pirellulaceae</taxon>
        <taxon>Roseimaritima</taxon>
    </lineage>
</organism>